<gene>
    <name evidence="3" type="ORF">FOE78_00105</name>
</gene>
<dbReference type="CDD" id="cd13606">
    <property type="entry name" value="PBP2_ProX_like"/>
    <property type="match status" value="1"/>
</dbReference>
<dbReference type="Proteomes" id="UP000319263">
    <property type="component" value="Chromosome"/>
</dbReference>
<evidence type="ECO:0000256" key="1">
    <source>
        <dbReference type="SAM" id="SignalP"/>
    </source>
</evidence>
<dbReference type="Pfam" id="PF04069">
    <property type="entry name" value="OpuAC"/>
    <property type="match status" value="1"/>
</dbReference>
<sequence length="311" mass="32703">MSVRSRRAVLAAMLVSAVTVVAGCGSGGGNPLSGNSASPSAGGGSSEIVVGSANFTENQVLAELYAQAIQAKGVKASTHLDIGSRELYIRALKDGSISVVPEYTGNLLQYLDPKTTATTAAEVDEQLPKAAQKQGFDVLDTTKAVDQDCYVVTKATADKYQLKTIGDLSKVPNLTVGGPTELQDRPYGPPGLEGIYKLKVAKFQAYDSPAIKVKDLKDGKITTADFFTTDAAIADNGFVKLEDPQSMILPQNVIPLVRADVKKNTKAVDAMNAVGAQLTTEDLTALIKKVDVEHQTTADVAKAWLSSKGLS</sequence>
<organism evidence="3 4">
    <name type="scientific">Microlunatus elymi</name>
    <dbReference type="NCBI Taxonomy" id="2596828"/>
    <lineage>
        <taxon>Bacteria</taxon>
        <taxon>Bacillati</taxon>
        <taxon>Actinomycetota</taxon>
        <taxon>Actinomycetes</taxon>
        <taxon>Propionibacteriales</taxon>
        <taxon>Propionibacteriaceae</taxon>
        <taxon>Microlunatus</taxon>
    </lineage>
</organism>
<dbReference type="PROSITE" id="PS51257">
    <property type="entry name" value="PROKAR_LIPOPROTEIN"/>
    <property type="match status" value="1"/>
</dbReference>
<proteinExistence type="predicted"/>
<dbReference type="SUPFAM" id="SSF53850">
    <property type="entry name" value="Periplasmic binding protein-like II"/>
    <property type="match status" value="1"/>
</dbReference>
<dbReference type="EMBL" id="CP041692">
    <property type="protein sequence ID" value="QDP94530.1"/>
    <property type="molecule type" value="Genomic_DNA"/>
</dbReference>
<dbReference type="Gene3D" id="3.40.190.10">
    <property type="entry name" value="Periplasmic binding protein-like II"/>
    <property type="match status" value="1"/>
</dbReference>
<protein>
    <submittedName>
        <fullName evidence="3">ABC transporter substrate-binding protein</fullName>
    </submittedName>
</protein>
<feature type="domain" description="ABC-type glycine betaine transport system substrate-binding" evidence="2">
    <location>
        <begin position="47"/>
        <end position="306"/>
    </location>
</feature>
<dbReference type="KEGG" id="mik:FOE78_00105"/>
<evidence type="ECO:0000259" key="2">
    <source>
        <dbReference type="Pfam" id="PF04069"/>
    </source>
</evidence>
<dbReference type="GO" id="GO:0022857">
    <property type="term" value="F:transmembrane transporter activity"/>
    <property type="evidence" value="ECO:0007669"/>
    <property type="project" value="InterPro"/>
</dbReference>
<feature type="signal peptide" evidence="1">
    <location>
        <begin position="1"/>
        <end position="22"/>
    </location>
</feature>
<keyword evidence="4" id="KW-1185">Reference proteome</keyword>
<name>A0A516PTT4_9ACTN</name>
<feature type="chain" id="PRO_5038474390" evidence="1">
    <location>
        <begin position="23"/>
        <end position="311"/>
    </location>
</feature>
<dbReference type="InterPro" id="IPR007210">
    <property type="entry name" value="ABC_Gly_betaine_transp_sub-bd"/>
</dbReference>
<accession>A0A516PTT4</accession>
<evidence type="ECO:0000313" key="4">
    <source>
        <dbReference type="Proteomes" id="UP000319263"/>
    </source>
</evidence>
<dbReference type="AlphaFoldDB" id="A0A516PTT4"/>
<dbReference type="GO" id="GO:0043190">
    <property type="term" value="C:ATP-binding cassette (ABC) transporter complex"/>
    <property type="evidence" value="ECO:0007669"/>
    <property type="project" value="InterPro"/>
</dbReference>
<evidence type="ECO:0000313" key="3">
    <source>
        <dbReference type="EMBL" id="QDP94530.1"/>
    </source>
</evidence>
<dbReference type="Gene3D" id="3.40.190.120">
    <property type="entry name" value="Osmoprotection protein (prox), domain 2"/>
    <property type="match status" value="1"/>
</dbReference>
<dbReference type="RefSeq" id="WP_143984519.1">
    <property type="nucleotide sequence ID" value="NZ_CP041692.1"/>
</dbReference>
<dbReference type="OrthoDB" id="9781705at2"/>
<keyword evidence="1" id="KW-0732">Signal</keyword>
<reference evidence="3 4" key="1">
    <citation type="submission" date="2019-07" db="EMBL/GenBank/DDBJ databases">
        <title>Microlunatus dokdonensis sp. nov. isolated from the rhizospheric soil of the wild plant Elymus tsukushiensis.</title>
        <authorList>
            <person name="Ghim S.-Y."/>
            <person name="Hwang Y.-J."/>
            <person name="Son J.-S."/>
            <person name="Shin J.-H."/>
        </authorList>
    </citation>
    <scope>NUCLEOTIDE SEQUENCE [LARGE SCALE GENOMIC DNA]</scope>
    <source>
        <strain evidence="3 4">KUDC0627</strain>
    </source>
</reference>